<evidence type="ECO:0000256" key="3">
    <source>
        <dbReference type="ARBA" id="ARBA00022801"/>
    </source>
</evidence>
<dbReference type="Proteomes" id="UP001596380">
    <property type="component" value="Unassembled WGS sequence"/>
</dbReference>
<gene>
    <name evidence="5" type="ORF">ACFQKB_19305</name>
</gene>
<evidence type="ECO:0000313" key="6">
    <source>
        <dbReference type="Proteomes" id="UP001596380"/>
    </source>
</evidence>
<name>A0ABW2CK65_9ACTN</name>
<reference evidence="6" key="1">
    <citation type="journal article" date="2019" name="Int. J. Syst. Evol. Microbiol.">
        <title>The Global Catalogue of Microorganisms (GCM) 10K type strain sequencing project: providing services to taxonomists for standard genome sequencing and annotation.</title>
        <authorList>
            <consortium name="The Broad Institute Genomics Platform"/>
            <consortium name="The Broad Institute Genome Sequencing Center for Infectious Disease"/>
            <person name="Wu L."/>
            <person name="Ma J."/>
        </authorList>
    </citation>
    <scope>NUCLEOTIDE SEQUENCE [LARGE SCALE GENOMIC DNA]</scope>
    <source>
        <strain evidence="6">JCM 3369</strain>
    </source>
</reference>
<evidence type="ECO:0000256" key="4">
    <source>
        <dbReference type="ARBA" id="ARBA00022825"/>
    </source>
</evidence>
<dbReference type="Gene3D" id="3.40.50.880">
    <property type="match status" value="1"/>
</dbReference>
<keyword evidence="3" id="KW-0378">Hydrolase</keyword>
<evidence type="ECO:0000256" key="1">
    <source>
        <dbReference type="ARBA" id="ARBA00006534"/>
    </source>
</evidence>
<evidence type="ECO:0000313" key="5">
    <source>
        <dbReference type="EMBL" id="MFC6881909.1"/>
    </source>
</evidence>
<dbReference type="EMBL" id="JBHSXS010000010">
    <property type="protein sequence ID" value="MFC6881909.1"/>
    <property type="molecule type" value="Genomic_DNA"/>
</dbReference>
<keyword evidence="6" id="KW-1185">Reference proteome</keyword>
<dbReference type="SUPFAM" id="SSF52317">
    <property type="entry name" value="Class I glutamine amidotransferase-like"/>
    <property type="match status" value="1"/>
</dbReference>
<comment type="caution">
    <text evidence="5">The sequence shown here is derived from an EMBL/GenBank/DDBJ whole genome shotgun (WGS) entry which is preliminary data.</text>
</comment>
<organism evidence="5 6">
    <name type="scientific">Actinomadura yumaensis</name>
    <dbReference type="NCBI Taxonomy" id="111807"/>
    <lineage>
        <taxon>Bacteria</taxon>
        <taxon>Bacillati</taxon>
        <taxon>Actinomycetota</taxon>
        <taxon>Actinomycetes</taxon>
        <taxon>Streptosporangiales</taxon>
        <taxon>Thermomonosporaceae</taxon>
        <taxon>Actinomadura</taxon>
    </lineage>
</organism>
<keyword evidence="2" id="KW-0645">Protease</keyword>
<dbReference type="Pfam" id="PF03575">
    <property type="entry name" value="Peptidase_S51"/>
    <property type="match status" value="1"/>
</dbReference>
<accession>A0ABW2CK65</accession>
<comment type="similarity">
    <text evidence="1">Belongs to the peptidase S51 family.</text>
</comment>
<proteinExistence type="inferred from homology"/>
<dbReference type="InterPro" id="IPR005320">
    <property type="entry name" value="Peptidase_S51"/>
</dbReference>
<sequence length="210" mass="21655">MGSPQRLFLGSAGLGALPAWLASLPVAPRRAALVPTAANRLRSAPFVRGAADLLVAAGMVVERLDLEPAAPYDVERVLGRVQVVVVTGGHAMFLLQHVRRSGFDRLATAAVSGGGLAYAGISAGATLAGPDLRPLRAADDPGAVTSTAGLGLVPFAVLPHRDRGRAARHDRLAADPARPCPMVSINDDQAVTVTGTSWEIRPSGPWTGVP</sequence>
<dbReference type="RefSeq" id="WP_160823513.1">
    <property type="nucleotide sequence ID" value="NZ_JBHSXE010000001.1"/>
</dbReference>
<protein>
    <submittedName>
        <fullName evidence="5">Type 1 glutamine amidotransferase-like domain-containing protein</fullName>
    </submittedName>
</protein>
<keyword evidence="4" id="KW-0720">Serine protease</keyword>
<dbReference type="InterPro" id="IPR029062">
    <property type="entry name" value="Class_I_gatase-like"/>
</dbReference>
<evidence type="ECO:0000256" key="2">
    <source>
        <dbReference type="ARBA" id="ARBA00022670"/>
    </source>
</evidence>
<dbReference type="PANTHER" id="PTHR20842:SF0">
    <property type="entry name" value="ALPHA-ASPARTYL DIPEPTIDASE"/>
    <property type="match status" value="1"/>
</dbReference>
<dbReference type="PANTHER" id="PTHR20842">
    <property type="entry name" value="PROTEASE S51 ALPHA-ASPARTYL DIPEPTIDASE"/>
    <property type="match status" value="1"/>
</dbReference>